<dbReference type="GeneID" id="63747644"/>
<dbReference type="RefSeq" id="XP_040695456.1">
    <property type="nucleotide sequence ID" value="XM_040831796.1"/>
</dbReference>
<evidence type="ECO:0000313" key="2">
    <source>
        <dbReference type="Proteomes" id="UP000184383"/>
    </source>
</evidence>
<dbReference type="EMBL" id="KV878209">
    <property type="protein sequence ID" value="OJJ41780.1"/>
    <property type="molecule type" value="Genomic_DNA"/>
</dbReference>
<dbReference type="VEuPathDB" id="FungiDB:ASPWEDRAFT_179481"/>
<dbReference type="OrthoDB" id="4497058at2759"/>
<dbReference type="AlphaFoldDB" id="A0A1L9S3Q1"/>
<name>A0A1L9S3Q1_ASPWE</name>
<protein>
    <submittedName>
        <fullName evidence="1">Uncharacterized protein</fullName>
    </submittedName>
</protein>
<reference evidence="2" key="1">
    <citation type="journal article" date="2017" name="Genome Biol.">
        <title>Comparative genomics reveals high biological diversity and specific adaptations in the industrially and medically important fungal genus Aspergillus.</title>
        <authorList>
            <person name="de Vries R.P."/>
            <person name="Riley R."/>
            <person name="Wiebenga A."/>
            <person name="Aguilar-Osorio G."/>
            <person name="Amillis S."/>
            <person name="Uchima C.A."/>
            <person name="Anderluh G."/>
            <person name="Asadollahi M."/>
            <person name="Askin M."/>
            <person name="Barry K."/>
            <person name="Battaglia E."/>
            <person name="Bayram O."/>
            <person name="Benocci T."/>
            <person name="Braus-Stromeyer S.A."/>
            <person name="Caldana C."/>
            <person name="Canovas D."/>
            <person name="Cerqueira G.C."/>
            <person name="Chen F."/>
            <person name="Chen W."/>
            <person name="Choi C."/>
            <person name="Clum A."/>
            <person name="Dos Santos R.A."/>
            <person name="Damasio A.R."/>
            <person name="Diallinas G."/>
            <person name="Emri T."/>
            <person name="Fekete E."/>
            <person name="Flipphi M."/>
            <person name="Freyberg S."/>
            <person name="Gallo A."/>
            <person name="Gournas C."/>
            <person name="Habgood R."/>
            <person name="Hainaut M."/>
            <person name="Harispe M.L."/>
            <person name="Henrissat B."/>
            <person name="Hilden K.S."/>
            <person name="Hope R."/>
            <person name="Hossain A."/>
            <person name="Karabika E."/>
            <person name="Karaffa L."/>
            <person name="Karanyi Z."/>
            <person name="Krasevec N."/>
            <person name="Kuo A."/>
            <person name="Kusch H."/>
            <person name="LaButti K."/>
            <person name="Lagendijk E.L."/>
            <person name="Lapidus A."/>
            <person name="Levasseur A."/>
            <person name="Lindquist E."/>
            <person name="Lipzen A."/>
            <person name="Logrieco A.F."/>
            <person name="MacCabe A."/>
            <person name="Maekelae M.R."/>
            <person name="Malavazi I."/>
            <person name="Melin P."/>
            <person name="Meyer V."/>
            <person name="Mielnichuk N."/>
            <person name="Miskei M."/>
            <person name="Molnar A.P."/>
            <person name="Mule G."/>
            <person name="Ngan C.Y."/>
            <person name="Orejas M."/>
            <person name="Orosz E."/>
            <person name="Ouedraogo J.P."/>
            <person name="Overkamp K.M."/>
            <person name="Park H.-S."/>
            <person name="Perrone G."/>
            <person name="Piumi F."/>
            <person name="Punt P.J."/>
            <person name="Ram A.F."/>
            <person name="Ramon A."/>
            <person name="Rauscher S."/>
            <person name="Record E."/>
            <person name="Riano-Pachon D.M."/>
            <person name="Robert V."/>
            <person name="Roehrig J."/>
            <person name="Ruller R."/>
            <person name="Salamov A."/>
            <person name="Salih N.S."/>
            <person name="Samson R.A."/>
            <person name="Sandor E."/>
            <person name="Sanguinetti M."/>
            <person name="Schuetze T."/>
            <person name="Sepcic K."/>
            <person name="Shelest E."/>
            <person name="Sherlock G."/>
            <person name="Sophianopoulou V."/>
            <person name="Squina F.M."/>
            <person name="Sun H."/>
            <person name="Susca A."/>
            <person name="Todd R.B."/>
            <person name="Tsang A."/>
            <person name="Unkles S.E."/>
            <person name="van de Wiele N."/>
            <person name="van Rossen-Uffink D."/>
            <person name="Oliveira J.V."/>
            <person name="Vesth T.C."/>
            <person name="Visser J."/>
            <person name="Yu J.-H."/>
            <person name="Zhou M."/>
            <person name="Andersen M.R."/>
            <person name="Archer D.B."/>
            <person name="Baker S.E."/>
            <person name="Benoit I."/>
            <person name="Brakhage A.A."/>
            <person name="Braus G.H."/>
            <person name="Fischer R."/>
            <person name="Frisvad J.C."/>
            <person name="Goldman G.H."/>
            <person name="Houbraken J."/>
            <person name="Oakley B."/>
            <person name="Pocsi I."/>
            <person name="Scazzocchio C."/>
            <person name="Seiboth B."/>
            <person name="vanKuyk P.A."/>
            <person name="Wortman J."/>
            <person name="Dyer P.S."/>
            <person name="Grigoriev I.V."/>
        </authorList>
    </citation>
    <scope>NUCLEOTIDE SEQUENCE [LARGE SCALE GENOMIC DNA]</scope>
    <source>
        <strain evidence="2">DTO 134E9</strain>
    </source>
</reference>
<keyword evidence="2" id="KW-1185">Reference proteome</keyword>
<dbReference type="Proteomes" id="UP000184383">
    <property type="component" value="Unassembled WGS sequence"/>
</dbReference>
<sequence length="142" mass="15983">MVGPLEQPVPIISYAGWFEGQTWGEFVGDILSIMLGQLAKNIKMGIQDQEVFVMGFHGIYLYIARGFFTADVISRVHLKGLPENEDFDLKFTHGYNLSLKDDWAAAMHAFSRLFRYLLNGRAEVGALQVNLHRNADYTGKGV</sequence>
<gene>
    <name evidence="1" type="ORF">ASPWEDRAFT_179481</name>
</gene>
<proteinExistence type="predicted"/>
<accession>A0A1L9S3Q1</accession>
<evidence type="ECO:0000313" key="1">
    <source>
        <dbReference type="EMBL" id="OJJ41780.1"/>
    </source>
</evidence>
<organism evidence="1 2">
    <name type="scientific">Aspergillus wentii DTO 134E9</name>
    <dbReference type="NCBI Taxonomy" id="1073089"/>
    <lineage>
        <taxon>Eukaryota</taxon>
        <taxon>Fungi</taxon>
        <taxon>Dikarya</taxon>
        <taxon>Ascomycota</taxon>
        <taxon>Pezizomycotina</taxon>
        <taxon>Eurotiomycetes</taxon>
        <taxon>Eurotiomycetidae</taxon>
        <taxon>Eurotiales</taxon>
        <taxon>Aspergillaceae</taxon>
        <taxon>Aspergillus</taxon>
        <taxon>Aspergillus subgen. Cremei</taxon>
    </lineage>
</organism>